<reference evidence="2 3" key="1">
    <citation type="journal article" date="2013" name="PLoS Genet.">
        <title>The genome and development-dependent transcriptomes of Pyronema confluens: a window into fungal evolution.</title>
        <authorList>
            <person name="Traeger S."/>
            <person name="Altegoer F."/>
            <person name="Freitag M."/>
            <person name="Gabaldon T."/>
            <person name="Kempken F."/>
            <person name="Kumar A."/>
            <person name="Marcet-Houben M."/>
            <person name="Poggeler S."/>
            <person name="Stajich J.E."/>
            <person name="Nowrousian M."/>
        </authorList>
    </citation>
    <scope>NUCLEOTIDE SEQUENCE [LARGE SCALE GENOMIC DNA]</scope>
    <source>
        <strain evidence="3">CBS 100304</strain>
        <tissue evidence="2">Vegetative mycelium</tissue>
    </source>
</reference>
<evidence type="ECO:0000313" key="3">
    <source>
        <dbReference type="Proteomes" id="UP000018144"/>
    </source>
</evidence>
<dbReference type="Gene3D" id="2.30.110.10">
    <property type="entry name" value="Electron Transport, Fmn-binding Protein, Chain A"/>
    <property type="match status" value="1"/>
</dbReference>
<name>U4KVW3_PYROM</name>
<dbReference type="InterPro" id="IPR012349">
    <property type="entry name" value="Split_barrel_FMN-bd"/>
</dbReference>
<sequence>MTSMHAPNTSHHFSTGEVGHINADPYKAANADNANCSLKEKVEDLIKFVKSVKFGMMTTRQDLSGLLVSRCMAVADVEGGVDLVFHTNTETGKTDEIAGDSHVNLAFIKENGEWASISGLATIECDREKVRAHYTPSLKAWVGDLGDGIHDGGPEDPRIAIIKVKAITATYAFQKGNAISRGLEIAKGAVTGATAGTNMLREITEEELKQYRAVN</sequence>
<gene>
    <name evidence="2" type="ORF">PCON_05054</name>
</gene>
<feature type="domain" description="General stress protein FMN-binding split barrel" evidence="1">
    <location>
        <begin position="40"/>
        <end position="194"/>
    </location>
</feature>
<organism evidence="2 3">
    <name type="scientific">Pyronema omphalodes (strain CBS 100304)</name>
    <name type="common">Pyronema confluens</name>
    <dbReference type="NCBI Taxonomy" id="1076935"/>
    <lineage>
        <taxon>Eukaryota</taxon>
        <taxon>Fungi</taxon>
        <taxon>Dikarya</taxon>
        <taxon>Ascomycota</taxon>
        <taxon>Pezizomycotina</taxon>
        <taxon>Pezizomycetes</taxon>
        <taxon>Pezizales</taxon>
        <taxon>Pyronemataceae</taxon>
        <taxon>Pyronema</taxon>
    </lineage>
</organism>
<dbReference type="OrthoDB" id="434253at2759"/>
<evidence type="ECO:0000259" key="1">
    <source>
        <dbReference type="Pfam" id="PF16242"/>
    </source>
</evidence>
<proteinExistence type="predicted"/>
<protein>
    <submittedName>
        <fullName evidence="2">Similar to Protein bli-3 acc. no. Q01358</fullName>
    </submittedName>
</protein>
<dbReference type="PANTHER" id="PTHR34818">
    <property type="entry name" value="PROTEIN BLI-3"/>
    <property type="match status" value="1"/>
</dbReference>
<dbReference type="AlphaFoldDB" id="U4KVW3"/>
<dbReference type="STRING" id="1076935.U4KVW3"/>
<dbReference type="EMBL" id="HF935255">
    <property type="protein sequence ID" value="CCX05467.1"/>
    <property type="molecule type" value="Genomic_DNA"/>
</dbReference>
<keyword evidence="3" id="KW-1185">Reference proteome</keyword>
<dbReference type="InterPro" id="IPR052917">
    <property type="entry name" value="Stress-Dev_Protein"/>
</dbReference>
<dbReference type="PANTHER" id="PTHR34818:SF1">
    <property type="entry name" value="PROTEIN BLI-3"/>
    <property type="match status" value="1"/>
</dbReference>
<evidence type="ECO:0000313" key="2">
    <source>
        <dbReference type="EMBL" id="CCX05467.1"/>
    </source>
</evidence>
<dbReference type="eggNOG" id="ENOG502RZBA">
    <property type="taxonomic scope" value="Eukaryota"/>
</dbReference>
<dbReference type="Proteomes" id="UP000018144">
    <property type="component" value="Unassembled WGS sequence"/>
</dbReference>
<dbReference type="InterPro" id="IPR038725">
    <property type="entry name" value="YdaG_split_barrel_FMN-bd"/>
</dbReference>
<dbReference type="Pfam" id="PF16242">
    <property type="entry name" value="Pyrid_ox_like"/>
    <property type="match status" value="1"/>
</dbReference>
<accession>U4KVW3</accession>
<dbReference type="OMA" id="AKAWWDS"/>
<dbReference type="SUPFAM" id="SSF50475">
    <property type="entry name" value="FMN-binding split barrel"/>
    <property type="match status" value="1"/>
</dbReference>